<keyword evidence="2" id="KW-1185">Reference proteome</keyword>
<dbReference type="Proteomes" id="UP000680206">
    <property type="component" value="Unassembled WGS sequence"/>
</dbReference>
<accession>A0ABS3RPZ6</accession>
<evidence type="ECO:0008006" key="3">
    <source>
        <dbReference type="Google" id="ProtNLM"/>
    </source>
</evidence>
<evidence type="ECO:0000313" key="1">
    <source>
        <dbReference type="EMBL" id="MBO2458821.1"/>
    </source>
</evidence>
<proteinExistence type="predicted"/>
<name>A0ABS3RPZ6_9ACTN</name>
<dbReference type="RefSeq" id="WP_208241026.1">
    <property type="nucleotide sequence ID" value="NZ_JAGEPF010000008.1"/>
</dbReference>
<organism evidence="1 2">
    <name type="scientific">Actinomadura violacea</name>
    <dbReference type="NCBI Taxonomy" id="2819934"/>
    <lineage>
        <taxon>Bacteria</taxon>
        <taxon>Bacillati</taxon>
        <taxon>Actinomycetota</taxon>
        <taxon>Actinomycetes</taxon>
        <taxon>Streptosporangiales</taxon>
        <taxon>Thermomonosporaceae</taxon>
        <taxon>Actinomadura</taxon>
    </lineage>
</organism>
<protein>
    <recommendedName>
        <fullName evidence="3">Guanylate cyclase domain-containing protein</fullName>
    </recommendedName>
</protein>
<dbReference type="EMBL" id="JAGEPF010000008">
    <property type="protein sequence ID" value="MBO2458821.1"/>
    <property type="molecule type" value="Genomic_DNA"/>
</dbReference>
<comment type="caution">
    <text evidence="1">The sequence shown here is derived from an EMBL/GenBank/DDBJ whole genome shotgun (WGS) entry which is preliminary data.</text>
</comment>
<dbReference type="InterPro" id="IPR029787">
    <property type="entry name" value="Nucleotide_cyclase"/>
</dbReference>
<dbReference type="Gene3D" id="3.30.70.1230">
    <property type="entry name" value="Nucleotide cyclase"/>
    <property type="match status" value="1"/>
</dbReference>
<reference evidence="1 2" key="1">
    <citation type="submission" date="2021-03" db="EMBL/GenBank/DDBJ databases">
        <title>Actinomadura violae sp. nov., isolated from lichen in Thailand.</title>
        <authorList>
            <person name="Kanchanasin P."/>
            <person name="Saeng-In P."/>
            <person name="Phongsopitanun W."/>
            <person name="Yuki M."/>
            <person name="Kudo T."/>
            <person name="Ohkuma M."/>
            <person name="Tanasupawat S."/>
        </authorList>
    </citation>
    <scope>NUCLEOTIDE SEQUENCE [LARGE SCALE GENOMIC DNA]</scope>
    <source>
        <strain evidence="1 2">LCR2-06</strain>
    </source>
</reference>
<sequence>MEGSAAQGPVEPLRTPATWSGLICSVLFCDVAGFGDPARDDEDRRVVRQVTYGILLAALEASGVTDADHYREDRGDGALVIVSPAVPTASLIDPLADRLATALRLHNHRAGAAVRVQLRVALHVGPISADAEGVSGGAIIHAARLLEAPVLKDALARTGADLGLIVSPFVHDGFVAHLHGPIDPAAFERVEVKVKETSTEAWMYLSRATRAPAVPEPSAAPPSADPRRLDRSTVFHGDITVHGDLIAGDKIVYEE</sequence>
<dbReference type="SUPFAM" id="SSF55073">
    <property type="entry name" value="Nucleotide cyclase"/>
    <property type="match status" value="1"/>
</dbReference>
<evidence type="ECO:0000313" key="2">
    <source>
        <dbReference type="Proteomes" id="UP000680206"/>
    </source>
</evidence>
<gene>
    <name evidence="1" type="ORF">J4709_14675</name>
</gene>